<evidence type="ECO:0000256" key="4">
    <source>
        <dbReference type="ARBA" id="ARBA00022857"/>
    </source>
</evidence>
<keyword evidence="5" id="KW-0560">Oxidoreductase</keyword>
<evidence type="ECO:0000256" key="3">
    <source>
        <dbReference type="ARBA" id="ARBA00022643"/>
    </source>
</evidence>
<dbReference type="Gene3D" id="3.20.20.70">
    <property type="entry name" value="Aldolase class I"/>
    <property type="match status" value="1"/>
</dbReference>
<comment type="caution">
    <text evidence="7">The sequence shown here is derived from an EMBL/GenBank/DDBJ whole genome shotgun (WGS) entry which is preliminary data.</text>
</comment>
<comment type="cofactor">
    <cofactor evidence="1">
        <name>FMN</name>
        <dbReference type="ChEBI" id="CHEBI:58210"/>
    </cofactor>
</comment>
<dbReference type="CDD" id="cd02932">
    <property type="entry name" value="OYE_YqiM_FMN"/>
    <property type="match status" value="1"/>
</dbReference>
<evidence type="ECO:0000256" key="1">
    <source>
        <dbReference type="ARBA" id="ARBA00001917"/>
    </source>
</evidence>
<organism evidence="7 8">
    <name type="scientific">Cryobacterium zongtaii</name>
    <dbReference type="NCBI Taxonomy" id="1259217"/>
    <lineage>
        <taxon>Bacteria</taxon>
        <taxon>Bacillati</taxon>
        <taxon>Actinomycetota</taxon>
        <taxon>Actinomycetes</taxon>
        <taxon>Micrococcales</taxon>
        <taxon>Microbacteriaceae</taxon>
        <taxon>Cryobacterium</taxon>
    </lineage>
</organism>
<accession>A0A2S3ZHD8</accession>
<gene>
    <name evidence="7" type="ORF">C3B59_07415</name>
</gene>
<dbReference type="Proteomes" id="UP000237104">
    <property type="component" value="Unassembled WGS sequence"/>
</dbReference>
<dbReference type="GO" id="GO:0050661">
    <property type="term" value="F:NADP binding"/>
    <property type="evidence" value="ECO:0007669"/>
    <property type="project" value="InterPro"/>
</dbReference>
<dbReference type="InterPro" id="IPR044152">
    <property type="entry name" value="YqjM-like"/>
</dbReference>
<dbReference type="GO" id="GO:0003959">
    <property type="term" value="F:NADPH dehydrogenase activity"/>
    <property type="evidence" value="ECO:0007669"/>
    <property type="project" value="InterPro"/>
</dbReference>
<name>A0A2S3ZHD8_9MICO</name>
<evidence type="ECO:0000256" key="5">
    <source>
        <dbReference type="ARBA" id="ARBA00023002"/>
    </source>
</evidence>
<dbReference type="AlphaFoldDB" id="A0A2S3ZHD8"/>
<sequence>MSTVPAPAAADSAAAVSLFDPISLREVVIRNRLWVAPMCQYSVIERDGVPTDWHLVHLGSMAAGGAGLIVTEATAVSPEGRITDRDTGIWNDTQASAWAHIVDYLHGQGATAGIQLAHAGRKASTWPAWGTSLHGSVPADQGGWPTLGPSAIAFPGYAAPMALDHAGLDTVVADFVRAARRAIGAGFDVLELHAAHGYLLHQFLSPLSNQRTDDFGGSLENRARLLLRVVESVRAEVGESVPLLVRFSATDYTVDGWSVEETAVVAGWAAQAGADFFDVSSGGNVTGVHIPLTPGYQVPLAQFVKDSAAVPVNAVGLITTAAHANEIVASGAADAVMLGREFLRDPHFALRAAAELGVPLDYWPGQYARATWPAV</sequence>
<dbReference type="InterPro" id="IPR001155">
    <property type="entry name" value="OxRdtase_FMN_N"/>
</dbReference>
<dbReference type="EMBL" id="PPXF01000036">
    <property type="protein sequence ID" value="POH66855.1"/>
    <property type="molecule type" value="Genomic_DNA"/>
</dbReference>
<evidence type="ECO:0000313" key="8">
    <source>
        <dbReference type="Proteomes" id="UP000237104"/>
    </source>
</evidence>
<protein>
    <submittedName>
        <fullName evidence="7">Oxidoreductase</fullName>
    </submittedName>
</protein>
<evidence type="ECO:0000313" key="7">
    <source>
        <dbReference type="EMBL" id="POH66855.1"/>
    </source>
</evidence>
<dbReference type="PANTHER" id="PTHR43303:SF4">
    <property type="entry name" value="NADPH DEHYDROGENASE C23G7.10C-RELATED"/>
    <property type="match status" value="1"/>
</dbReference>
<dbReference type="Pfam" id="PF00724">
    <property type="entry name" value="Oxidored_FMN"/>
    <property type="match status" value="1"/>
</dbReference>
<evidence type="ECO:0000256" key="2">
    <source>
        <dbReference type="ARBA" id="ARBA00022630"/>
    </source>
</evidence>
<reference evidence="7 8" key="1">
    <citation type="submission" date="2018-01" db="EMBL/GenBank/DDBJ databases">
        <title>Cryobacterium sp. nov., from glaciers in China.</title>
        <authorList>
            <person name="Liu Q."/>
            <person name="Xin Y.-H."/>
        </authorList>
    </citation>
    <scope>NUCLEOTIDE SEQUENCE [LARGE SCALE GENOMIC DNA]</scope>
    <source>
        <strain evidence="7 8">TMB1-8</strain>
    </source>
</reference>
<proteinExistence type="predicted"/>
<dbReference type="SUPFAM" id="SSF51395">
    <property type="entry name" value="FMN-linked oxidoreductases"/>
    <property type="match status" value="1"/>
</dbReference>
<evidence type="ECO:0000259" key="6">
    <source>
        <dbReference type="Pfam" id="PF00724"/>
    </source>
</evidence>
<dbReference type="InterPro" id="IPR013785">
    <property type="entry name" value="Aldolase_TIM"/>
</dbReference>
<dbReference type="OrthoDB" id="3169239at2"/>
<dbReference type="GO" id="GO:0010181">
    <property type="term" value="F:FMN binding"/>
    <property type="evidence" value="ECO:0007669"/>
    <property type="project" value="InterPro"/>
</dbReference>
<keyword evidence="3" id="KW-0288">FMN</keyword>
<keyword evidence="4" id="KW-0521">NADP</keyword>
<feature type="domain" description="NADH:flavin oxidoreductase/NADH oxidase N-terminal" evidence="6">
    <location>
        <begin position="17"/>
        <end position="355"/>
    </location>
</feature>
<keyword evidence="2" id="KW-0285">Flavoprotein</keyword>
<dbReference type="PANTHER" id="PTHR43303">
    <property type="entry name" value="NADPH DEHYDROGENASE C23G7.10C-RELATED"/>
    <property type="match status" value="1"/>
</dbReference>